<sequence length="325" mass="38326">MKDDIEKMQEMKQVAECSTREFTDQKRVNMTVADYITYWKRHNSYKQDLDCAGSFLYLKDWHFVKDYPEYGPYSTPIFFMDDWLNLYLEHYQLHANEGEVETPGCLSDYRFVYMGPKDVLRSYSWSSNICGKKLWHLLPPSETHLIFDRHMRSSVYNIYGDISVEEFPNFHKAGWLECTQEKGQILFVPSKWYHQVTNLEDTISINHNWINGYNLHWVWELILTDYKETRASIEDIRLIADDFEELCQRNLAENSVADLELLGERCQGGVHIHVEWTDGNFDVSSSFDKSTSSRCLDADAIFQQYDIFCNVITDVIKLEDALPEM</sequence>
<dbReference type="InterPro" id="IPR050910">
    <property type="entry name" value="JMJD6_ArgDemeth/LysHydrox"/>
</dbReference>
<evidence type="ECO:0000313" key="3">
    <source>
        <dbReference type="EMBL" id="KAI5059889.1"/>
    </source>
</evidence>
<dbReference type="InterPro" id="IPR003347">
    <property type="entry name" value="JmjC_dom"/>
</dbReference>
<dbReference type="GO" id="GO:0016706">
    <property type="term" value="F:2-oxoglutarate-dependent dioxygenase activity"/>
    <property type="evidence" value="ECO:0007669"/>
    <property type="project" value="TreeGrafter"/>
</dbReference>
<accession>A0A9D4Z3K2</accession>
<proteinExistence type="inferred from homology"/>
<dbReference type="GO" id="GO:0005634">
    <property type="term" value="C:nucleus"/>
    <property type="evidence" value="ECO:0007669"/>
    <property type="project" value="TreeGrafter"/>
</dbReference>
<dbReference type="GO" id="GO:0005737">
    <property type="term" value="C:cytoplasm"/>
    <property type="evidence" value="ECO:0007669"/>
    <property type="project" value="TreeGrafter"/>
</dbReference>
<dbReference type="InterPro" id="IPR041667">
    <property type="entry name" value="Cupin_8"/>
</dbReference>
<dbReference type="PANTHER" id="PTHR12480">
    <property type="entry name" value="ARGININE DEMETHYLASE AND LYSYL-HYDROXYLASE JMJD"/>
    <property type="match status" value="1"/>
</dbReference>
<reference evidence="3" key="1">
    <citation type="submission" date="2021-01" db="EMBL/GenBank/DDBJ databases">
        <title>Adiantum capillus-veneris genome.</title>
        <authorList>
            <person name="Fang Y."/>
            <person name="Liao Q."/>
        </authorList>
    </citation>
    <scope>NUCLEOTIDE SEQUENCE</scope>
    <source>
        <strain evidence="3">H3</strain>
        <tissue evidence="3">Leaf</tissue>
    </source>
</reference>
<dbReference type="SMART" id="SM00558">
    <property type="entry name" value="JmjC"/>
    <property type="match status" value="1"/>
</dbReference>
<organism evidence="3 4">
    <name type="scientific">Adiantum capillus-veneris</name>
    <name type="common">Maidenhair fern</name>
    <dbReference type="NCBI Taxonomy" id="13818"/>
    <lineage>
        <taxon>Eukaryota</taxon>
        <taxon>Viridiplantae</taxon>
        <taxon>Streptophyta</taxon>
        <taxon>Embryophyta</taxon>
        <taxon>Tracheophyta</taxon>
        <taxon>Polypodiopsida</taxon>
        <taxon>Polypodiidae</taxon>
        <taxon>Polypodiales</taxon>
        <taxon>Pteridineae</taxon>
        <taxon>Pteridaceae</taxon>
        <taxon>Vittarioideae</taxon>
        <taxon>Adiantum</taxon>
    </lineage>
</organism>
<evidence type="ECO:0000256" key="1">
    <source>
        <dbReference type="ARBA" id="ARBA00006801"/>
    </source>
</evidence>
<gene>
    <name evidence="3" type="ORF">GOP47_0024309</name>
</gene>
<keyword evidence="4" id="KW-1185">Reference proteome</keyword>
<protein>
    <recommendedName>
        <fullName evidence="2">JmjC domain-containing protein</fullName>
    </recommendedName>
</protein>
<dbReference type="GO" id="GO:0043565">
    <property type="term" value="F:sequence-specific DNA binding"/>
    <property type="evidence" value="ECO:0007669"/>
    <property type="project" value="TreeGrafter"/>
</dbReference>
<name>A0A9D4Z3K2_ADICA</name>
<dbReference type="Pfam" id="PF13621">
    <property type="entry name" value="Cupin_8"/>
    <property type="match status" value="1"/>
</dbReference>
<dbReference type="EMBL" id="JABFUD020000024">
    <property type="protein sequence ID" value="KAI5059889.1"/>
    <property type="molecule type" value="Genomic_DNA"/>
</dbReference>
<dbReference type="GO" id="GO:0045905">
    <property type="term" value="P:positive regulation of translational termination"/>
    <property type="evidence" value="ECO:0007669"/>
    <property type="project" value="TreeGrafter"/>
</dbReference>
<evidence type="ECO:0000313" key="4">
    <source>
        <dbReference type="Proteomes" id="UP000886520"/>
    </source>
</evidence>
<dbReference type="OrthoDB" id="424465at2759"/>
<dbReference type="PROSITE" id="PS51184">
    <property type="entry name" value="JMJC"/>
    <property type="match status" value="1"/>
</dbReference>
<feature type="domain" description="JmjC" evidence="2">
    <location>
        <begin position="56"/>
        <end position="226"/>
    </location>
</feature>
<dbReference type="Proteomes" id="UP000886520">
    <property type="component" value="Chromosome 24"/>
</dbReference>
<dbReference type="AlphaFoldDB" id="A0A9D4Z3K2"/>
<dbReference type="SUPFAM" id="SSF51197">
    <property type="entry name" value="Clavaminate synthase-like"/>
    <property type="match status" value="1"/>
</dbReference>
<comment type="caution">
    <text evidence="3">The sequence shown here is derived from an EMBL/GenBank/DDBJ whole genome shotgun (WGS) entry which is preliminary data.</text>
</comment>
<dbReference type="Gene3D" id="2.60.120.650">
    <property type="entry name" value="Cupin"/>
    <property type="match status" value="1"/>
</dbReference>
<dbReference type="PANTHER" id="PTHR12480:SF6">
    <property type="entry name" value="2-OXOGLUTARATE AND IRON-DEPENDENT OXYGENASE JMJD4"/>
    <property type="match status" value="1"/>
</dbReference>
<evidence type="ECO:0000259" key="2">
    <source>
        <dbReference type="PROSITE" id="PS51184"/>
    </source>
</evidence>
<comment type="similarity">
    <text evidence="1">Belongs to the JARID1 histone demethylase family.</text>
</comment>